<protein>
    <recommendedName>
        <fullName evidence="4">Lipoprotein</fullName>
    </recommendedName>
</protein>
<dbReference type="Proteomes" id="UP000271468">
    <property type="component" value="Unassembled WGS sequence"/>
</dbReference>
<feature type="signal peptide" evidence="1">
    <location>
        <begin position="1"/>
        <end position="18"/>
    </location>
</feature>
<evidence type="ECO:0000313" key="3">
    <source>
        <dbReference type="Proteomes" id="UP000271468"/>
    </source>
</evidence>
<evidence type="ECO:0008006" key="4">
    <source>
        <dbReference type="Google" id="ProtNLM"/>
    </source>
</evidence>
<feature type="chain" id="PRO_5018095527" description="Lipoprotein" evidence="1">
    <location>
        <begin position="19"/>
        <end position="109"/>
    </location>
</feature>
<dbReference type="EMBL" id="RBOV01000300">
    <property type="protein sequence ID" value="RMN09035.1"/>
    <property type="molecule type" value="Genomic_DNA"/>
</dbReference>
<accession>A0A3M3JFN2</accession>
<comment type="caution">
    <text evidence="2">The sequence shown here is derived from an EMBL/GenBank/DDBJ whole genome shotgun (WGS) entry which is preliminary data.</text>
</comment>
<gene>
    <name evidence="2" type="ORF">ALQ65_01655</name>
</gene>
<evidence type="ECO:0000313" key="2">
    <source>
        <dbReference type="EMBL" id="RMN09035.1"/>
    </source>
</evidence>
<sequence>MKIIAKLILATASTFLFSGQGFCNPQSYNITTTPEAAYLEAESDRMVDQAIETIKAKSSNTSDAWVRMTVIRYVNKQLTCMGSEAPSDQLECKQNKEEFTQALIAATKL</sequence>
<dbReference type="RefSeq" id="WP_122235151.1">
    <property type="nucleotide sequence ID" value="NZ_RBOV01000300.1"/>
</dbReference>
<proteinExistence type="predicted"/>
<dbReference type="AlphaFoldDB" id="A0A3M3JFN2"/>
<organism evidence="2 3">
    <name type="scientific">Pseudomonas syringae pv. coriandricola</name>
    <dbReference type="NCBI Taxonomy" id="264453"/>
    <lineage>
        <taxon>Bacteria</taxon>
        <taxon>Pseudomonadati</taxon>
        <taxon>Pseudomonadota</taxon>
        <taxon>Gammaproteobacteria</taxon>
        <taxon>Pseudomonadales</taxon>
        <taxon>Pseudomonadaceae</taxon>
        <taxon>Pseudomonas</taxon>
    </lineage>
</organism>
<evidence type="ECO:0000256" key="1">
    <source>
        <dbReference type="SAM" id="SignalP"/>
    </source>
</evidence>
<name>A0A3M3JFN2_9PSED</name>
<keyword evidence="1" id="KW-0732">Signal</keyword>
<reference evidence="2 3" key="1">
    <citation type="submission" date="2018-08" db="EMBL/GenBank/DDBJ databases">
        <title>Recombination of ecologically and evolutionarily significant loci maintains genetic cohesion in the Pseudomonas syringae species complex.</title>
        <authorList>
            <person name="Dillon M."/>
            <person name="Thakur S."/>
            <person name="Almeida R.N.D."/>
            <person name="Weir B.S."/>
            <person name="Guttman D.S."/>
        </authorList>
    </citation>
    <scope>NUCLEOTIDE SEQUENCE [LARGE SCALE GENOMIC DNA]</scope>
    <source>
        <strain evidence="2 3">ICMP 12341</strain>
    </source>
</reference>